<dbReference type="PROSITE" id="PS51173">
    <property type="entry name" value="CBM2"/>
    <property type="match status" value="1"/>
</dbReference>
<evidence type="ECO:0000313" key="5">
    <source>
        <dbReference type="EMBL" id="MFC3154397.1"/>
    </source>
</evidence>
<dbReference type="Proteomes" id="UP001595548">
    <property type="component" value="Unassembled WGS sequence"/>
</dbReference>
<feature type="domain" description="PKD" evidence="3">
    <location>
        <begin position="330"/>
        <end position="359"/>
    </location>
</feature>
<dbReference type="InterPro" id="IPR035986">
    <property type="entry name" value="PKD_dom_sf"/>
</dbReference>
<dbReference type="PROSITE" id="PS50093">
    <property type="entry name" value="PKD"/>
    <property type="match status" value="2"/>
</dbReference>
<evidence type="ECO:0000256" key="2">
    <source>
        <dbReference type="SAM" id="SignalP"/>
    </source>
</evidence>
<accession>A0ABV7HL32</accession>
<dbReference type="Pfam" id="PF18911">
    <property type="entry name" value="PKD_4"/>
    <property type="match status" value="2"/>
</dbReference>
<keyword evidence="2" id="KW-0732">Signal</keyword>
<dbReference type="SUPFAM" id="SSF49299">
    <property type="entry name" value="PKD domain"/>
    <property type="match status" value="2"/>
</dbReference>
<gene>
    <name evidence="5" type="ORF">ACFOEB_04210</name>
</gene>
<evidence type="ECO:0000313" key="6">
    <source>
        <dbReference type="Proteomes" id="UP001595548"/>
    </source>
</evidence>
<dbReference type="Gene3D" id="2.60.40.290">
    <property type="match status" value="1"/>
</dbReference>
<sequence>MFSLQSVYPLPKMLVLILCISAPCWSQSSASSSSACSSSSAASNGTTTPALQCTVNSSQPWEQGYNATVEVTNISPSPLEAWQVYLQMAQGHTINHYWNAEVAPGNGTATASNAHWNGQLQPGQSTSFGILGSHPGEYIAPLCSVSPLPQAELNVQSHGTTIKASAIGTDANLAYNIDFGDGASIPSATAWHTYAAAGQYDITLTASDGEQQSSQTQTITVMNSGNDNSPPVAKLFYDVSSGNVSIASGLSYDPDGDPLTKTSSHTQSNGYRTQVLTVFDGELGDTTAAYISTRCDSYYHASIELAYDYTIADQTLAVDARNSVGAHLVWDFGDGHQSTDVVTQHNYNEPGDYQVSLSVYGIPHREVQSFNVHID</sequence>
<evidence type="ECO:0000256" key="1">
    <source>
        <dbReference type="ARBA" id="ARBA00023157"/>
    </source>
</evidence>
<organism evidence="5 6">
    <name type="scientific">Gilvimarinus japonicus</name>
    <dbReference type="NCBI Taxonomy" id="1796469"/>
    <lineage>
        <taxon>Bacteria</taxon>
        <taxon>Pseudomonadati</taxon>
        <taxon>Pseudomonadota</taxon>
        <taxon>Gammaproteobacteria</taxon>
        <taxon>Cellvibrionales</taxon>
        <taxon>Cellvibrionaceae</taxon>
        <taxon>Gilvimarinus</taxon>
    </lineage>
</organism>
<dbReference type="InterPro" id="IPR008965">
    <property type="entry name" value="CBM2/CBM3_carb-bd_dom_sf"/>
</dbReference>
<keyword evidence="6" id="KW-1185">Reference proteome</keyword>
<dbReference type="Pfam" id="PF00553">
    <property type="entry name" value="CBM_2"/>
    <property type="match status" value="1"/>
</dbReference>
<protein>
    <submittedName>
        <fullName evidence="5">PKD domain-containing protein</fullName>
    </submittedName>
</protein>
<proteinExistence type="predicted"/>
<feature type="domain" description="CBM2" evidence="4">
    <location>
        <begin position="46"/>
        <end position="165"/>
    </location>
</feature>
<keyword evidence="1" id="KW-1015">Disulfide bond</keyword>
<name>A0ABV7HL32_9GAMM</name>
<dbReference type="Gene3D" id="2.60.40.10">
    <property type="entry name" value="Immunoglobulins"/>
    <property type="match status" value="2"/>
</dbReference>
<dbReference type="InterPro" id="IPR001919">
    <property type="entry name" value="CBD2"/>
</dbReference>
<dbReference type="InterPro" id="IPR012291">
    <property type="entry name" value="CBM2_carb-bd_dom_sf"/>
</dbReference>
<dbReference type="SUPFAM" id="SSF49384">
    <property type="entry name" value="Carbohydrate-binding domain"/>
    <property type="match status" value="1"/>
</dbReference>
<feature type="domain" description="PKD" evidence="3">
    <location>
        <begin position="161"/>
        <end position="221"/>
    </location>
</feature>
<comment type="caution">
    <text evidence="5">The sequence shown here is derived from an EMBL/GenBank/DDBJ whole genome shotgun (WGS) entry which is preliminary data.</text>
</comment>
<dbReference type="RefSeq" id="WP_382414627.1">
    <property type="nucleotide sequence ID" value="NZ_AP031500.1"/>
</dbReference>
<reference evidence="6" key="1">
    <citation type="journal article" date="2019" name="Int. J. Syst. Evol. Microbiol.">
        <title>The Global Catalogue of Microorganisms (GCM) 10K type strain sequencing project: providing services to taxonomists for standard genome sequencing and annotation.</title>
        <authorList>
            <consortium name="The Broad Institute Genomics Platform"/>
            <consortium name="The Broad Institute Genome Sequencing Center for Infectious Disease"/>
            <person name="Wu L."/>
            <person name="Ma J."/>
        </authorList>
    </citation>
    <scope>NUCLEOTIDE SEQUENCE [LARGE SCALE GENOMIC DNA]</scope>
    <source>
        <strain evidence="6">KCTC 52141</strain>
    </source>
</reference>
<feature type="chain" id="PRO_5045652135" evidence="2">
    <location>
        <begin position="27"/>
        <end position="375"/>
    </location>
</feature>
<dbReference type="InterPro" id="IPR013783">
    <property type="entry name" value="Ig-like_fold"/>
</dbReference>
<dbReference type="InterPro" id="IPR000601">
    <property type="entry name" value="PKD_dom"/>
</dbReference>
<dbReference type="CDD" id="cd00146">
    <property type="entry name" value="PKD"/>
    <property type="match status" value="2"/>
</dbReference>
<dbReference type="SMART" id="SM00637">
    <property type="entry name" value="CBD_II"/>
    <property type="match status" value="1"/>
</dbReference>
<evidence type="ECO:0000259" key="4">
    <source>
        <dbReference type="PROSITE" id="PS51173"/>
    </source>
</evidence>
<dbReference type="SMART" id="SM00089">
    <property type="entry name" value="PKD"/>
    <property type="match status" value="2"/>
</dbReference>
<evidence type="ECO:0000259" key="3">
    <source>
        <dbReference type="PROSITE" id="PS50093"/>
    </source>
</evidence>
<feature type="signal peptide" evidence="2">
    <location>
        <begin position="1"/>
        <end position="26"/>
    </location>
</feature>
<dbReference type="InterPro" id="IPR022409">
    <property type="entry name" value="PKD/Chitinase_dom"/>
</dbReference>
<dbReference type="EMBL" id="JBHRTL010000004">
    <property type="protein sequence ID" value="MFC3154397.1"/>
    <property type="molecule type" value="Genomic_DNA"/>
</dbReference>